<name>A0A8T3YN73_9ARCH</name>
<feature type="domain" description="Helicase HerA central" evidence="6">
    <location>
        <begin position="182"/>
        <end position="263"/>
    </location>
</feature>
<comment type="catalytic activity">
    <reaction evidence="4">
        <text>ATP + H2O = ADP + phosphate + H(+)</text>
        <dbReference type="Rhea" id="RHEA:13065"/>
        <dbReference type="ChEBI" id="CHEBI:15377"/>
        <dbReference type="ChEBI" id="CHEBI:15378"/>
        <dbReference type="ChEBI" id="CHEBI:30616"/>
        <dbReference type="ChEBI" id="CHEBI:43474"/>
        <dbReference type="ChEBI" id="CHEBI:456216"/>
        <dbReference type="EC" id="5.6.2.4"/>
    </reaction>
</comment>
<keyword evidence="5" id="KW-1133">Transmembrane helix</keyword>
<dbReference type="PANTHER" id="PTHR42957:SF1">
    <property type="entry name" value="HELICASE MJ1565-RELATED"/>
    <property type="match status" value="1"/>
</dbReference>
<comment type="catalytic activity">
    <reaction evidence="3">
        <text>ATP + H2O = ADP + phosphate + H(+)</text>
        <dbReference type="Rhea" id="RHEA:13065"/>
        <dbReference type="ChEBI" id="CHEBI:15377"/>
        <dbReference type="ChEBI" id="CHEBI:15378"/>
        <dbReference type="ChEBI" id="CHEBI:30616"/>
        <dbReference type="ChEBI" id="CHEBI:43474"/>
        <dbReference type="ChEBI" id="CHEBI:456216"/>
        <dbReference type="EC" id="5.6.2.3"/>
    </reaction>
</comment>
<sequence>MAVLALFAVSFFAALALFFSPAPLHGFFAPAFFACLFFFLVAFRFFAWKPEFAAVMFFAFLGAAWVRVFVPGFQVLVDFAFYFWVLGLIVWAGLLALAWSRDPQGFAARLFPAAALPRFGAGHLAVGRVVRRLEAAEVSPWEAAAFFRQGFALNSLSERREKQFVWRDADAEFSFDPLLEANPHVSISGVSGYGKSTLCRVLVSGIVSKGFPVVVLDVHGEYSSLVRGLGGDVFSALDTGLGVWGLDGESPREKIAENVSIIDRVMKLGDVQAYYLAKCAERAYAAFGFSMDARVSSSEVPSMRDVAAEADSWIRASRFPDRSLVGMRRRLEMLALAGVFDRGLNVEFSRVLSRSSCFGLAGLRSGEAQAVYIEVFLRKLYAYMVREGLVSGVRLFVLIDEAQNVCVPGAKEPSFAGKICAEARKYGIGLIASSQMARDIDRAIIGNAAVTFAFYQKEPGEAQYVIGLMAGPDYAKQVELNRELSRLGRFECLCVSSGQRMPVVVRVGGRALGAGTASGTVAGEAGMSGRVPANAQGGAAGRGELLAGVQGVLARARIRAKRYGGVRRPDFVVERSGRSIAIQVDCRRLRADRVRRLVSARLRSHALVVLVVPPPLKGHFAEAVEGIGGVEVVSVAGLGKIL</sequence>
<dbReference type="GO" id="GO:0005524">
    <property type="term" value="F:ATP binding"/>
    <property type="evidence" value="ECO:0007669"/>
    <property type="project" value="UniProtKB-KW"/>
</dbReference>
<keyword evidence="5" id="KW-0812">Transmembrane</keyword>
<comment type="catalytic activity">
    <reaction evidence="2">
        <text>Couples ATP hydrolysis with the unwinding of duplex DNA by translocating in the 3'-5' direction.</text>
        <dbReference type="EC" id="5.6.2.4"/>
    </reaction>
</comment>
<feature type="transmembrane region" description="Helical" evidence="5">
    <location>
        <begin position="26"/>
        <end position="46"/>
    </location>
</feature>
<comment type="caution">
    <text evidence="7">The sequence shown here is derived from an EMBL/GenBank/DDBJ whole genome shotgun (WGS) entry which is preliminary data.</text>
</comment>
<accession>A0A8T3YN73</accession>
<keyword evidence="7" id="KW-0067">ATP-binding</keyword>
<keyword evidence="5" id="KW-0472">Membrane</keyword>
<keyword evidence="7" id="KW-0547">Nucleotide-binding</keyword>
<dbReference type="GO" id="GO:0043138">
    <property type="term" value="F:3'-5' DNA helicase activity"/>
    <property type="evidence" value="ECO:0007669"/>
    <property type="project" value="UniProtKB-EC"/>
</dbReference>
<dbReference type="Gene3D" id="3.40.50.300">
    <property type="entry name" value="P-loop containing nucleotide triphosphate hydrolases"/>
    <property type="match status" value="2"/>
</dbReference>
<reference evidence="7" key="1">
    <citation type="submission" date="2020-07" db="EMBL/GenBank/DDBJ databases">
        <title>Huge and variable diversity of episymbiotic CPR bacteria and DPANN archaea in groundwater ecosystems.</title>
        <authorList>
            <person name="He C.Y."/>
            <person name="Keren R."/>
            <person name="Whittaker M."/>
            <person name="Farag I.F."/>
            <person name="Doudna J."/>
            <person name="Cate J.H.D."/>
            <person name="Banfield J.F."/>
        </authorList>
    </citation>
    <scope>NUCLEOTIDE SEQUENCE</scope>
    <source>
        <strain evidence="7">NC_groundwater_1296_Ag_S-0.2um_52_80</strain>
    </source>
</reference>
<dbReference type="Proteomes" id="UP000732298">
    <property type="component" value="Unassembled WGS sequence"/>
</dbReference>
<protein>
    <submittedName>
        <fullName evidence="7">ATP-binding protein</fullName>
    </submittedName>
</protein>
<feature type="transmembrane region" description="Helical" evidence="5">
    <location>
        <begin position="53"/>
        <end position="73"/>
    </location>
</feature>
<evidence type="ECO:0000259" key="6">
    <source>
        <dbReference type="Pfam" id="PF01935"/>
    </source>
</evidence>
<dbReference type="SUPFAM" id="SSF52540">
    <property type="entry name" value="P-loop containing nucleoside triphosphate hydrolases"/>
    <property type="match status" value="1"/>
</dbReference>
<proteinExistence type="inferred from homology"/>
<evidence type="ECO:0000256" key="4">
    <source>
        <dbReference type="ARBA" id="ARBA00048988"/>
    </source>
</evidence>
<organism evidence="7 8">
    <name type="scientific">Candidatus Iainarchaeum sp</name>
    <dbReference type="NCBI Taxonomy" id="3101447"/>
    <lineage>
        <taxon>Archaea</taxon>
        <taxon>Candidatus Iainarchaeota</taxon>
        <taxon>Candidatus Iainarchaeia</taxon>
        <taxon>Candidatus Iainarchaeales</taxon>
        <taxon>Candidatus Iainarchaeaceae</taxon>
        <taxon>Candidatus Iainarchaeum</taxon>
    </lineage>
</organism>
<evidence type="ECO:0000313" key="8">
    <source>
        <dbReference type="Proteomes" id="UP000732298"/>
    </source>
</evidence>
<dbReference type="AlphaFoldDB" id="A0A8T3YN73"/>
<evidence type="ECO:0000256" key="5">
    <source>
        <dbReference type="SAM" id="Phobius"/>
    </source>
</evidence>
<evidence type="ECO:0000256" key="1">
    <source>
        <dbReference type="ARBA" id="ARBA00007816"/>
    </source>
</evidence>
<comment type="similarity">
    <text evidence="1">Belongs to the HerA family.</text>
</comment>
<dbReference type="GO" id="GO:0043139">
    <property type="term" value="F:5'-3' DNA helicase activity"/>
    <property type="evidence" value="ECO:0007669"/>
    <property type="project" value="UniProtKB-EC"/>
</dbReference>
<gene>
    <name evidence="7" type="ORF">HY544_02275</name>
</gene>
<dbReference type="CDD" id="cd01127">
    <property type="entry name" value="TrwB_TraG_TraD_VirD4"/>
    <property type="match status" value="1"/>
</dbReference>
<dbReference type="EMBL" id="JACQPB010000030">
    <property type="protein sequence ID" value="MBI4210311.1"/>
    <property type="molecule type" value="Genomic_DNA"/>
</dbReference>
<evidence type="ECO:0000256" key="2">
    <source>
        <dbReference type="ARBA" id="ARBA00034617"/>
    </source>
</evidence>
<evidence type="ECO:0000313" key="7">
    <source>
        <dbReference type="EMBL" id="MBI4210311.1"/>
    </source>
</evidence>
<feature type="transmembrane region" description="Helical" evidence="5">
    <location>
        <begin position="79"/>
        <end position="99"/>
    </location>
</feature>
<dbReference type="PANTHER" id="PTHR42957">
    <property type="entry name" value="HELICASE MJ1565-RELATED"/>
    <property type="match status" value="1"/>
</dbReference>
<dbReference type="InterPro" id="IPR027417">
    <property type="entry name" value="P-loop_NTPase"/>
</dbReference>
<dbReference type="InterPro" id="IPR008571">
    <property type="entry name" value="HerA-like"/>
</dbReference>
<dbReference type="InterPro" id="IPR002789">
    <property type="entry name" value="HerA_central"/>
</dbReference>
<dbReference type="Pfam" id="PF01935">
    <property type="entry name" value="DUF87"/>
    <property type="match status" value="1"/>
</dbReference>
<evidence type="ECO:0000256" key="3">
    <source>
        <dbReference type="ARBA" id="ARBA00048954"/>
    </source>
</evidence>